<reference evidence="1" key="1">
    <citation type="journal article" date="2014" name="Front. Microbiol.">
        <title>High frequency of phylogenetically diverse reductive dehalogenase-homologous genes in deep subseafloor sedimentary metagenomes.</title>
        <authorList>
            <person name="Kawai M."/>
            <person name="Futagami T."/>
            <person name="Toyoda A."/>
            <person name="Takaki Y."/>
            <person name="Nishi S."/>
            <person name="Hori S."/>
            <person name="Arai W."/>
            <person name="Tsubouchi T."/>
            <person name="Morono Y."/>
            <person name="Uchiyama I."/>
            <person name="Ito T."/>
            <person name="Fujiyama A."/>
            <person name="Inagaki F."/>
            <person name="Takami H."/>
        </authorList>
    </citation>
    <scope>NUCLEOTIDE SEQUENCE</scope>
    <source>
        <strain evidence="1">Expedition CK06-06</strain>
    </source>
</reference>
<sequence>MRIVIDTRSITSACCGIGAFTKKHAKLAVQAVKAAKSDVVEDHKTQMEKFDGYSVSKKLGVLKGAIEGIQAALAYHINADKEEDPNEGGE</sequence>
<protein>
    <submittedName>
        <fullName evidence="1">Uncharacterized protein</fullName>
    </submittedName>
</protein>
<accession>X0XML8</accession>
<proteinExistence type="predicted"/>
<name>X0XML8_9ZZZZ</name>
<comment type="caution">
    <text evidence="1">The sequence shown here is derived from an EMBL/GenBank/DDBJ whole genome shotgun (WGS) entry which is preliminary data.</text>
</comment>
<dbReference type="AlphaFoldDB" id="X0XML8"/>
<gene>
    <name evidence="1" type="ORF">S01H1_74396</name>
</gene>
<organism evidence="1">
    <name type="scientific">marine sediment metagenome</name>
    <dbReference type="NCBI Taxonomy" id="412755"/>
    <lineage>
        <taxon>unclassified sequences</taxon>
        <taxon>metagenomes</taxon>
        <taxon>ecological metagenomes</taxon>
    </lineage>
</organism>
<evidence type="ECO:0000313" key="1">
    <source>
        <dbReference type="EMBL" id="GAG36552.1"/>
    </source>
</evidence>
<dbReference type="EMBL" id="BARS01049771">
    <property type="protein sequence ID" value="GAG36552.1"/>
    <property type="molecule type" value="Genomic_DNA"/>
</dbReference>